<dbReference type="RefSeq" id="XP_024701110.1">
    <property type="nucleotide sequence ID" value="XM_024854990.1"/>
</dbReference>
<comment type="caution">
    <text evidence="1">The sequence shown here is derived from an EMBL/GenBank/DDBJ whole genome shotgun (WGS) entry which is preliminary data.</text>
</comment>
<sequence>MAKYLSDVTVMYADNEYAAPDEAIPEIQGKTSDINAGYGGRFVWLKPDWTPDKQNAISNLSFTKSNSELRNYNDITVRVSAKDAYRYIVPERGGESKITKVALFRTSENLSSDQILARIKERGFYHFSSDLNQGRGGDYLYLLWANETEQN</sequence>
<proteinExistence type="predicted"/>
<evidence type="ECO:0000313" key="2">
    <source>
        <dbReference type="Proteomes" id="UP000234275"/>
    </source>
</evidence>
<name>A0A2I2FYV8_9EURO</name>
<evidence type="ECO:0000313" key="1">
    <source>
        <dbReference type="EMBL" id="PLB45808.1"/>
    </source>
</evidence>
<dbReference type="STRING" id="1392250.A0A2I2FYV8"/>
<keyword evidence="2" id="KW-1185">Reference proteome</keyword>
<dbReference type="Proteomes" id="UP000234275">
    <property type="component" value="Unassembled WGS sequence"/>
</dbReference>
<dbReference type="OrthoDB" id="1046782at2759"/>
<reference evidence="1 2" key="1">
    <citation type="submission" date="2016-12" db="EMBL/GenBank/DDBJ databases">
        <title>The genomes of Aspergillus section Nigri reveals drivers in fungal speciation.</title>
        <authorList>
            <consortium name="DOE Joint Genome Institute"/>
            <person name="Vesth T.C."/>
            <person name="Nybo J."/>
            <person name="Theobald S."/>
            <person name="Brandl J."/>
            <person name="Frisvad J.C."/>
            <person name="Nielsen K.F."/>
            <person name="Lyhne E.K."/>
            <person name="Kogle M.E."/>
            <person name="Kuo A."/>
            <person name="Riley R."/>
            <person name="Clum A."/>
            <person name="Nolan M."/>
            <person name="Lipzen A."/>
            <person name="Salamov A."/>
            <person name="Henrissat B."/>
            <person name="Wiebenga A."/>
            <person name="De Vries R.P."/>
            <person name="Grigoriev I.V."/>
            <person name="Mortensen U.H."/>
            <person name="Andersen M.R."/>
            <person name="Baker S.E."/>
        </authorList>
    </citation>
    <scope>NUCLEOTIDE SEQUENCE [LARGE SCALE GENOMIC DNA]</scope>
    <source>
        <strain evidence="1 2">IBT 23096</strain>
    </source>
</reference>
<organism evidence="1 2">
    <name type="scientific">Aspergillus steynii IBT 23096</name>
    <dbReference type="NCBI Taxonomy" id="1392250"/>
    <lineage>
        <taxon>Eukaryota</taxon>
        <taxon>Fungi</taxon>
        <taxon>Dikarya</taxon>
        <taxon>Ascomycota</taxon>
        <taxon>Pezizomycotina</taxon>
        <taxon>Eurotiomycetes</taxon>
        <taxon>Eurotiomycetidae</taxon>
        <taxon>Eurotiales</taxon>
        <taxon>Aspergillaceae</taxon>
        <taxon>Aspergillus</taxon>
        <taxon>Aspergillus subgen. Circumdati</taxon>
    </lineage>
</organism>
<dbReference type="GeneID" id="36562696"/>
<dbReference type="VEuPathDB" id="FungiDB:P170DRAFT_512430"/>
<dbReference type="EMBL" id="MSFO01000007">
    <property type="protein sequence ID" value="PLB45808.1"/>
    <property type="molecule type" value="Genomic_DNA"/>
</dbReference>
<accession>A0A2I2FYV8</accession>
<dbReference type="AlphaFoldDB" id="A0A2I2FYV8"/>
<gene>
    <name evidence="1" type="ORF">P170DRAFT_512430</name>
</gene>
<protein>
    <submittedName>
        <fullName evidence="1">Uncharacterized protein</fullName>
    </submittedName>
</protein>